<accession>A0A4S8N069</accession>
<dbReference type="OrthoDB" id="9784013at2"/>
<dbReference type="RefSeq" id="WP_136564226.1">
    <property type="nucleotide sequence ID" value="NZ_BAABLS010000004.1"/>
</dbReference>
<dbReference type="GO" id="GO:0046951">
    <property type="term" value="P:ketone body biosynthetic process"/>
    <property type="evidence" value="ECO:0007669"/>
    <property type="project" value="TreeGrafter"/>
</dbReference>
<evidence type="ECO:0000313" key="6">
    <source>
        <dbReference type="Proteomes" id="UP000307087"/>
    </source>
</evidence>
<dbReference type="Proteomes" id="UP000307087">
    <property type="component" value="Unassembled WGS sequence"/>
</dbReference>
<evidence type="ECO:0000256" key="1">
    <source>
        <dbReference type="ARBA" id="ARBA00009405"/>
    </source>
</evidence>
<keyword evidence="3 5" id="KW-0456">Lyase</keyword>
<dbReference type="GO" id="GO:0006552">
    <property type="term" value="P:L-leucine catabolic process"/>
    <property type="evidence" value="ECO:0007669"/>
    <property type="project" value="TreeGrafter"/>
</dbReference>
<dbReference type="InterPro" id="IPR013785">
    <property type="entry name" value="Aldolase_TIM"/>
</dbReference>
<dbReference type="GO" id="GO:0004419">
    <property type="term" value="F:hydroxymethylglutaryl-CoA lyase activity"/>
    <property type="evidence" value="ECO:0007669"/>
    <property type="project" value="TreeGrafter"/>
</dbReference>
<comment type="caution">
    <text evidence="5">The sequence shown here is derived from an EMBL/GenBank/DDBJ whole genome shotgun (WGS) entry which is preliminary data.</text>
</comment>
<dbReference type="PANTHER" id="PTHR42738">
    <property type="entry name" value="HYDROXYMETHYLGLUTARYL-COA LYASE"/>
    <property type="match status" value="1"/>
</dbReference>
<protein>
    <submittedName>
        <fullName evidence="5">Hydroxymethylglutaryl-CoA lyase</fullName>
    </submittedName>
</protein>
<dbReference type="SUPFAM" id="SSF51569">
    <property type="entry name" value="Aldolase"/>
    <property type="match status" value="1"/>
</dbReference>
<evidence type="ECO:0000256" key="3">
    <source>
        <dbReference type="ARBA" id="ARBA00023239"/>
    </source>
</evidence>
<evidence type="ECO:0000313" key="5">
    <source>
        <dbReference type="EMBL" id="THV09015.1"/>
    </source>
</evidence>
<evidence type="ECO:0000259" key="4">
    <source>
        <dbReference type="PROSITE" id="PS50991"/>
    </source>
</evidence>
<name>A0A4S8N069_9ACTN</name>
<dbReference type="GO" id="GO:0046872">
    <property type="term" value="F:metal ion binding"/>
    <property type="evidence" value="ECO:0007669"/>
    <property type="project" value="UniProtKB-KW"/>
</dbReference>
<dbReference type="PANTHER" id="PTHR42738:SF7">
    <property type="entry name" value="HYDROXYMETHYLGLUTARYL-COA LYASE"/>
    <property type="match status" value="1"/>
</dbReference>
<dbReference type="Pfam" id="PF00682">
    <property type="entry name" value="HMGL-like"/>
    <property type="match status" value="1"/>
</dbReference>
<dbReference type="EMBL" id="STGW01000018">
    <property type="protein sequence ID" value="THV09015.1"/>
    <property type="molecule type" value="Genomic_DNA"/>
</dbReference>
<keyword evidence="6" id="KW-1185">Reference proteome</keyword>
<evidence type="ECO:0000256" key="2">
    <source>
        <dbReference type="ARBA" id="ARBA00022723"/>
    </source>
</evidence>
<dbReference type="CDD" id="cd07938">
    <property type="entry name" value="DRE_TIM_HMGL"/>
    <property type="match status" value="1"/>
</dbReference>
<comment type="similarity">
    <text evidence="1">Belongs to the HMG-CoA lyase family.</text>
</comment>
<keyword evidence="2" id="KW-0479">Metal-binding</keyword>
<sequence length="297" mass="30735">MVTERTVEIVEVGPRDGLQNESRELSTADKVAYAERAFAAGTGRVEITSFVHPKAVPAMADAEQVAAGLAGGEGRIRSALVINQRGLERAVAAGVDDLNAVLVASETFSQRNQRMSVAETMVEIARMKAATDLPFSVTIACSFGCPFEGHVPEAGVLELATELAALGISEISFADTIGVGTPDRVTRLVAGLAERAPDVRRRAHFHNTRNTGYANAVAAVEAGIHALDAATGGIGGCPFAPGATGNIATEDLVYLLHGMGVATGLDLDAVVANAAWLQGKLGGDPIPGQLSRAGNWP</sequence>
<dbReference type="InterPro" id="IPR000891">
    <property type="entry name" value="PYR_CT"/>
</dbReference>
<dbReference type="Gene3D" id="3.20.20.70">
    <property type="entry name" value="Aldolase class I"/>
    <property type="match status" value="1"/>
</dbReference>
<organism evidence="5 6">
    <name type="scientific">Nocardioides caeni</name>
    <dbReference type="NCBI Taxonomy" id="574700"/>
    <lineage>
        <taxon>Bacteria</taxon>
        <taxon>Bacillati</taxon>
        <taxon>Actinomycetota</taxon>
        <taxon>Actinomycetes</taxon>
        <taxon>Propionibacteriales</taxon>
        <taxon>Nocardioidaceae</taxon>
        <taxon>Nocardioides</taxon>
    </lineage>
</organism>
<dbReference type="PROSITE" id="PS50991">
    <property type="entry name" value="PYR_CT"/>
    <property type="match status" value="1"/>
</dbReference>
<gene>
    <name evidence="5" type="ORF">E9934_17655</name>
</gene>
<reference evidence="5 6" key="1">
    <citation type="journal article" date="2009" name="Int. J. Syst. Evol. Microbiol.">
        <title>Nocardioides caeni sp. nov., isolated from wastewater.</title>
        <authorList>
            <person name="Yoon J.H."/>
            <person name="Kang S.J."/>
            <person name="Park S."/>
            <person name="Kim W."/>
            <person name="Oh T.K."/>
        </authorList>
    </citation>
    <scope>NUCLEOTIDE SEQUENCE [LARGE SCALE GENOMIC DNA]</scope>
    <source>
        <strain evidence="5 6">DSM 23134</strain>
    </source>
</reference>
<dbReference type="NCBIfam" id="NF004283">
    <property type="entry name" value="PRK05692.1"/>
    <property type="match status" value="1"/>
</dbReference>
<dbReference type="InterPro" id="IPR043594">
    <property type="entry name" value="HMGL"/>
</dbReference>
<feature type="domain" description="Pyruvate carboxyltransferase" evidence="4">
    <location>
        <begin position="7"/>
        <end position="271"/>
    </location>
</feature>
<proteinExistence type="inferred from homology"/>
<dbReference type="AlphaFoldDB" id="A0A4S8N069"/>